<keyword evidence="1" id="KW-0732">Signal</keyword>
<evidence type="ECO:0000256" key="1">
    <source>
        <dbReference type="SAM" id="SignalP"/>
    </source>
</evidence>
<name>A0A1X7TL73_AMPQE</name>
<dbReference type="EnsemblMetazoa" id="Aqu2.1.15642_001">
    <property type="protein sequence ID" value="Aqu2.1.15642_001"/>
    <property type="gene ID" value="Aqu2.1.15642"/>
</dbReference>
<organism evidence="2">
    <name type="scientific">Amphimedon queenslandica</name>
    <name type="common">Sponge</name>
    <dbReference type="NCBI Taxonomy" id="400682"/>
    <lineage>
        <taxon>Eukaryota</taxon>
        <taxon>Metazoa</taxon>
        <taxon>Porifera</taxon>
        <taxon>Demospongiae</taxon>
        <taxon>Heteroscleromorpha</taxon>
        <taxon>Haplosclerida</taxon>
        <taxon>Niphatidae</taxon>
        <taxon>Amphimedon</taxon>
    </lineage>
</organism>
<sequence>MMNTFQCLVLVAAIGLIITADTVSATNDCYKEKDCQGNKTAVSDFCCKLAGVKSYNVVDPIPFCFNCK</sequence>
<dbReference type="AlphaFoldDB" id="A0A1X7TL73"/>
<evidence type="ECO:0000313" key="2">
    <source>
        <dbReference type="EnsemblMetazoa" id="Aqu2.1.15642_001"/>
    </source>
</evidence>
<protein>
    <submittedName>
        <fullName evidence="2">Uncharacterized protein</fullName>
    </submittedName>
</protein>
<feature type="signal peptide" evidence="1">
    <location>
        <begin position="1"/>
        <end position="25"/>
    </location>
</feature>
<reference evidence="2" key="1">
    <citation type="submission" date="2017-05" db="UniProtKB">
        <authorList>
            <consortium name="EnsemblMetazoa"/>
        </authorList>
    </citation>
    <scope>IDENTIFICATION</scope>
</reference>
<accession>A0A1X7TL73</accession>
<dbReference type="InParanoid" id="A0A1X7TL73"/>
<feature type="chain" id="PRO_5012937069" evidence="1">
    <location>
        <begin position="26"/>
        <end position="68"/>
    </location>
</feature>
<proteinExistence type="predicted"/>